<proteinExistence type="predicted"/>
<evidence type="ECO:0000313" key="4">
    <source>
        <dbReference type="Proteomes" id="UP001269819"/>
    </source>
</evidence>
<reference evidence="3 4" key="1">
    <citation type="submission" date="2023-10" db="EMBL/GenBank/DDBJ databases">
        <title>Characteristics and mechanism of a salt-tolerant marine origin heterotrophic nitrifying- aerobic denitrifying bacteria Marinobacter xestospongiae HN1.</title>
        <authorList>
            <person name="Qi R."/>
        </authorList>
    </citation>
    <scope>NUCLEOTIDE SEQUENCE [LARGE SCALE GENOMIC DNA]</scope>
    <source>
        <strain evidence="3 4">HN1</strain>
    </source>
</reference>
<feature type="chain" id="PRO_5046825845" evidence="1">
    <location>
        <begin position="20"/>
        <end position="152"/>
    </location>
</feature>
<keyword evidence="1" id="KW-0732">Signal</keyword>
<name>A0ABU3VZH5_9GAMM</name>
<dbReference type="InterPro" id="IPR036374">
    <property type="entry name" value="OxRdtase_Mopterin-bd_sf"/>
</dbReference>
<accession>A0ABU3VZH5</accession>
<keyword evidence="4" id="KW-1185">Reference proteome</keyword>
<dbReference type="Proteomes" id="UP001269819">
    <property type="component" value="Unassembled WGS sequence"/>
</dbReference>
<feature type="signal peptide" evidence="1">
    <location>
        <begin position="1"/>
        <end position="19"/>
    </location>
</feature>
<dbReference type="Pfam" id="PF00174">
    <property type="entry name" value="Oxidored_molyb"/>
    <property type="match status" value="1"/>
</dbReference>
<comment type="caution">
    <text evidence="3">The sequence shown here is derived from an EMBL/GenBank/DDBJ whole genome shotgun (WGS) entry which is preliminary data.</text>
</comment>
<gene>
    <name evidence="3" type="ORF">RYS15_13460</name>
</gene>
<evidence type="ECO:0000259" key="2">
    <source>
        <dbReference type="Pfam" id="PF00174"/>
    </source>
</evidence>
<dbReference type="SUPFAM" id="SSF56524">
    <property type="entry name" value="Oxidoreductase molybdopterin-binding domain"/>
    <property type="match status" value="1"/>
</dbReference>
<dbReference type="InterPro" id="IPR000572">
    <property type="entry name" value="OxRdtase_Mopterin-bd_dom"/>
</dbReference>
<dbReference type="RefSeq" id="WP_316974190.1">
    <property type="nucleotide sequence ID" value="NZ_JAWIIJ010000008.1"/>
</dbReference>
<protein>
    <submittedName>
        <fullName evidence="3">Molybdopterin-dependent oxidoreductase</fullName>
    </submittedName>
</protein>
<evidence type="ECO:0000256" key="1">
    <source>
        <dbReference type="SAM" id="SignalP"/>
    </source>
</evidence>
<dbReference type="EMBL" id="JAWIIJ010000008">
    <property type="protein sequence ID" value="MDV2079693.1"/>
    <property type="molecule type" value="Genomic_DNA"/>
</dbReference>
<dbReference type="Gene3D" id="3.90.420.10">
    <property type="entry name" value="Oxidoreductase, molybdopterin-binding domain"/>
    <property type="match status" value="1"/>
</dbReference>
<feature type="domain" description="Oxidoreductase molybdopterin-binding" evidence="2">
    <location>
        <begin position="56"/>
        <end position="126"/>
    </location>
</feature>
<evidence type="ECO:0000313" key="3">
    <source>
        <dbReference type="EMBL" id="MDV2079693.1"/>
    </source>
</evidence>
<organism evidence="3 4">
    <name type="scientific">Marinobacter xestospongiae</name>
    <dbReference type="NCBI Taxonomy" id="994319"/>
    <lineage>
        <taxon>Bacteria</taxon>
        <taxon>Pseudomonadati</taxon>
        <taxon>Pseudomonadota</taxon>
        <taxon>Gammaproteobacteria</taxon>
        <taxon>Pseudomonadales</taxon>
        <taxon>Marinobacteraceae</taxon>
        <taxon>Marinobacter</taxon>
    </lineage>
</organism>
<sequence length="152" mass="16894">MTRVLLLLLFVVLTAQAHAEPAITLSDASGSLTLVRSELEAFPQTVIETETPYFEGKVTFSGPSLRRVLEALGIEGHQDVTFRALNDYSVSGSVTSVLDLDAIVATRRNGAAMPVRQRGPFWIILPLTERPELDDPQYHRYMVWQLAAIELK</sequence>